<name>A0A9W6IZL4_9HYPH</name>
<comment type="caution">
    <text evidence="2">The sequence shown here is derived from an EMBL/GenBank/DDBJ whole genome shotgun (WGS) entry which is preliminary data.</text>
</comment>
<keyword evidence="3" id="KW-1185">Reference proteome</keyword>
<keyword evidence="1" id="KW-0472">Membrane</keyword>
<evidence type="ECO:0000313" key="2">
    <source>
        <dbReference type="EMBL" id="GLK66993.1"/>
    </source>
</evidence>
<dbReference type="EMBL" id="BSFI01000003">
    <property type="protein sequence ID" value="GLK66993.1"/>
    <property type="molecule type" value="Genomic_DNA"/>
</dbReference>
<organism evidence="2 3">
    <name type="scientific">Hansschlegelia plantiphila</name>
    <dbReference type="NCBI Taxonomy" id="374655"/>
    <lineage>
        <taxon>Bacteria</taxon>
        <taxon>Pseudomonadati</taxon>
        <taxon>Pseudomonadota</taxon>
        <taxon>Alphaproteobacteria</taxon>
        <taxon>Hyphomicrobiales</taxon>
        <taxon>Methylopilaceae</taxon>
        <taxon>Hansschlegelia</taxon>
    </lineage>
</organism>
<dbReference type="AlphaFoldDB" id="A0A9W6IZL4"/>
<keyword evidence="1" id="KW-0812">Transmembrane</keyword>
<evidence type="ECO:0000313" key="3">
    <source>
        <dbReference type="Proteomes" id="UP001143372"/>
    </source>
</evidence>
<reference evidence="2" key="1">
    <citation type="journal article" date="2014" name="Int. J. Syst. Evol. Microbiol.">
        <title>Complete genome sequence of Corynebacterium casei LMG S-19264T (=DSM 44701T), isolated from a smear-ripened cheese.</title>
        <authorList>
            <consortium name="US DOE Joint Genome Institute (JGI-PGF)"/>
            <person name="Walter F."/>
            <person name="Albersmeier A."/>
            <person name="Kalinowski J."/>
            <person name="Ruckert C."/>
        </authorList>
    </citation>
    <scope>NUCLEOTIDE SEQUENCE</scope>
    <source>
        <strain evidence="2">VKM B-2347</strain>
    </source>
</reference>
<accession>A0A9W6IZL4</accession>
<evidence type="ECO:0000256" key="1">
    <source>
        <dbReference type="SAM" id="Phobius"/>
    </source>
</evidence>
<proteinExistence type="predicted"/>
<keyword evidence="1" id="KW-1133">Transmembrane helix</keyword>
<dbReference type="Proteomes" id="UP001143372">
    <property type="component" value="Unassembled WGS sequence"/>
</dbReference>
<feature type="transmembrane region" description="Helical" evidence="1">
    <location>
        <begin position="22"/>
        <end position="40"/>
    </location>
</feature>
<sequence length="100" mass="11190">MAEFWKTFADVWPALKDAIRTAVDYLGFSGALGFAIAIWREIENRALRRRVEELSDKLIETGDRSTARLTDIANERADVLGQLEALSGIIEKNAPKGRGR</sequence>
<protein>
    <submittedName>
        <fullName evidence="2">Uncharacterized protein</fullName>
    </submittedName>
</protein>
<reference evidence="2" key="2">
    <citation type="submission" date="2023-01" db="EMBL/GenBank/DDBJ databases">
        <authorList>
            <person name="Sun Q."/>
            <person name="Evtushenko L."/>
        </authorList>
    </citation>
    <scope>NUCLEOTIDE SEQUENCE</scope>
    <source>
        <strain evidence="2">VKM B-2347</strain>
    </source>
</reference>
<dbReference type="RefSeq" id="WP_271167261.1">
    <property type="nucleotide sequence ID" value="NZ_BSFI01000003.1"/>
</dbReference>
<gene>
    <name evidence="2" type="ORF">GCM10008179_06310</name>
</gene>